<feature type="domain" description="HMA" evidence="4">
    <location>
        <begin position="2"/>
        <end position="68"/>
    </location>
</feature>
<dbReference type="InterPro" id="IPR036163">
    <property type="entry name" value="HMA_dom_sf"/>
</dbReference>
<dbReference type="InterPro" id="IPR006121">
    <property type="entry name" value="HMA_dom"/>
</dbReference>
<protein>
    <recommendedName>
        <fullName evidence="1">Copper chaperone CopZ</fullName>
    </recommendedName>
</protein>
<keyword evidence="3" id="KW-0186">Copper</keyword>
<sequence length="68" mass="7051">MAVATIEVQGMTCQGCVKSVTKALQAVDGVTSTDVSLEKNQATVTYEEGKATLADLKLAIENAGYDVA</sequence>
<keyword evidence="7" id="KW-1185">Reference proteome</keyword>
<dbReference type="GO" id="GO:0005507">
    <property type="term" value="F:copper ion binding"/>
    <property type="evidence" value="ECO:0007669"/>
    <property type="project" value="InterPro"/>
</dbReference>
<name>A0A124IWF7_9BACL</name>
<dbReference type="NCBIfam" id="TIGR00003">
    <property type="entry name" value="copper ion binding protein"/>
    <property type="match status" value="1"/>
</dbReference>
<dbReference type="PANTHER" id="PTHR46594:SF4">
    <property type="entry name" value="P-TYPE CATION-TRANSPORTING ATPASE"/>
    <property type="match status" value="1"/>
</dbReference>
<evidence type="ECO:0000256" key="3">
    <source>
        <dbReference type="ARBA" id="ARBA00023008"/>
    </source>
</evidence>
<evidence type="ECO:0000313" key="6">
    <source>
        <dbReference type="EMBL" id="KUO97249.1"/>
    </source>
</evidence>
<dbReference type="PROSITE" id="PS01047">
    <property type="entry name" value="HMA_1"/>
    <property type="match status" value="1"/>
</dbReference>
<dbReference type="RefSeq" id="WP_067711217.1">
    <property type="nucleotide sequence ID" value="NZ_LPVJ01000003.1"/>
</dbReference>
<evidence type="ECO:0000256" key="1">
    <source>
        <dbReference type="ARBA" id="ARBA00015313"/>
    </source>
</evidence>
<reference evidence="6 7" key="1">
    <citation type="submission" date="2015-12" db="EMBL/GenBank/DDBJ databases">
        <title>Draft genome sequence of Acidibacillus ferrooxidans ITV001, isolated from a chalcopyrite acid mine drainage site in Brazil.</title>
        <authorList>
            <person name="Dall'Agnol H."/>
            <person name="Nancucheo I."/>
            <person name="Johnson B."/>
            <person name="Oliveira R."/>
            <person name="Leite L."/>
            <person name="Pylro V."/>
            <person name="Nunes G.L."/>
            <person name="Tzotzos G."/>
            <person name="Fernandes G.R."/>
            <person name="Dutra J."/>
            <person name="Orellana S.C."/>
            <person name="Oliveira G."/>
        </authorList>
    </citation>
    <scope>NUCLEOTIDE SEQUENCE [LARGE SCALE GENOMIC DNA]</scope>
    <source>
        <strain evidence="6">ITV001</strain>
        <strain evidence="7">ITV01</strain>
    </source>
</reference>
<dbReference type="SUPFAM" id="SSF55008">
    <property type="entry name" value="HMA, heavy metal-associated domain"/>
    <property type="match status" value="1"/>
</dbReference>
<dbReference type="AlphaFoldDB" id="A0A124IWF7"/>
<evidence type="ECO:0000313" key="5">
    <source>
        <dbReference type="EMBL" id="KUO96183.1"/>
    </source>
</evidence>
<dbReference type="Pfam" id="PF00403">
    <property type="entry name" value="HMA"/>
    <property type="match status" value="1"/>
</dbReference>
<comment type="caution">
    <text evidence="6">The sequence shown here is derived from an EMBL/GenBank/DDBJ whole genome shotgun (WGS) entry which is preliminary data.</text>
</comment>
<dbReference type="Proteomes" id="UP000053557">
    <property type="component" value="Unassembled WGS sequence"/>
</dbReference>
<dbReference type="Gene3D" id="3.30.70.100">
    <property type="match status" value="1"/>
</dbReference>
<dbReference type="InterPro" id="IPR006122">
    <property type="entry name" value="HMA_Cu_ion-bd"/>
</dbReference>
<dbReference type="InterPro" id="IPR017969">
    <property type="entry name" value="Heavy-metal-associated_CS"/>
</dbReference>
<evidence type="ECO:0000259" key="4">
    <source>
        <dbReference type="PROSITE" id="PS50846"/>
    </source>
</evidence>
<gene>
    <name evidence="6" type="ORF">ATW55_11685</name>
    <name evidence="5" type="ORF">ATW55_14740</name>
</gene>
<dbReference type="PROSITE" id="PS50846">
    <property type="entry name" value="HMA_2"/>
    <property type="match status" value="1"/>
</dbReference>
<accession>A0A124IWF7</accession>
<dbReference type="OrthoDB" id="9813965at2"/>
<organism evidence="6 7">
    <name type="scientific">Ferroacidibacillus organovorans</name>
    <dbReference type="NCBI Taxonomy" id="1765683"/>
    <lineage>
        <taxon>Bacteria</taxon>
        <taxon>Bacillati</taxon>
        <taxon>Bacillota</taxon>
        <taxon>Bacilli</taxon>
        <taxon>Bacillales</taxon>
        <taxon>Alicyclobacillaceae</taxon>
        <taxon>Ferroacidibacillus</taxon>
    </lineage>
</organism>
<dbReference type="CDD" id="cd00371">
    <property type="entry name" value="HMA"/>
    <property type="match status" value="1"/>
</dbReference>
<dbReference type="InterPro" id="IPR001802">
    <property type="entry name" value="MerP/CopZ"/>
</dbReference>
<dbReference type="FunFam" id="3.30.70.100:FF:000005">
    <property type="entry name" value="Copper-exporting P-type ATPase A"/>
    <property type="match status" value="1"/>
</dbReference>
<dbReference type="EMBL" id="LPVJ01000023">
    <property type="protein sequence ID" value="KUO96183.1"/>
    <property type="molecule type" value="Genomic_DNA"/>
</dbReference>
<proteinExistence type="predicted"/>
<dbReference type="PRINTS" id="PR00946">
    <property type="entry name" value="HGSCAVENGER"/>
</dbReference>
<evidence type="ECO:0000256" key="2">
    <source>
        <dbReference type="ARBA" id="ARBA00022723"/>
    </source>
</evidence>
<evidence type="ECO:0000313" key="7">
    <source>
        <dbReference type="Proteomes" id="UP000053557"/>
    </source>
</evidence>
<dbReference type="EMBL" id="LPVJ01000003">
    <property type="protein sequence ID" value="KUO97249.1"/>
    <property type="molecule type" value="Genomic_DNA"/>
</dbReference>
<dbReference type="PANTHER" id="PTHR46594">
    <property type="entry name" value="P-TYPE CATION-TRANSPORTING ATPASE"/>
    <property type="match status" value="1"/>
</dbReference>
<keyword evidence="2" id="KW-0479">Metal-binding</keyword>